<name>A0AA88YWN8_PINIB</name>
<accession>A0AA88YWN8</accession>
<proteinExistence type="predicted"/>
<reference evidence="2" key="1">
    <citation type="submission" date="2019-08" db="EMBL/GenBank/DDBJ databases">
        <title>The improved chromosome-level genome for the pearl oyster Pinctada fucata martensii using PacBio sequencing and Hi-C.</title>
        <authorList>
            <person name="Zheng Z."/>
        </authorList>
    </citation>
    <scope>NUCLEOTIDE SEQUENCE</scope>
    <source>
        <strain evidence="2">ZZ-2019</strain>
        <tissue evidence="2">Adductor muscle</tissue>
    </source>
</reference>
<keyword evidence="3" id="KW-1185">Reference proteome</keyword>
<feature type="domain" description="C1q" evidence="1">
    <location>
        <begin position="1"/>
        <end position="74"/>
    </location>
</feature>
<dbReference type="Pfam" id="PF00386">
    <property type="entry name" value="C1q"/>
    <property type="match status" value="1"/>
</dbReference>
<comment type="caution">
    <text evidence="2">The sequence shown here is derived from an EMBL/GenBank/DDBJ whole genome shotgun (WGS) entry which is preliminary data.</text>
</comment>
<gene>
    <name evidence="2" type="ORF">FSP39_006375</name>
</gene>
<dbReference type="PROSITE" id="PS50871">
    <property type="entry name" value="C1Q"/>
    <property type="match status" value="1"/>
</dbReference>
<evidence type="ECO:0000259" key="1">
    <source>
        <dbReference type="PROSITE" id="PS50871"/>
    </source>
</evidence>
<evidence type="ECO:0000313" key="3">
    <source>
        <dbReference type="Proteomes" id="UP001186944"/>
    </source>
</evidence>
<dbReference type="Proteomes" id="UP001186944">
    <property type="component" value="Unassembled WGS sequence"/>
</dbReference>
<dbReference type="EMBL" id="VSWD01000001">
    <property type="protein sequence ID" value="KAK3108360.1"/>
    <property type="molecule type" value="Genomic_DNA"/>
</dbReference>
<dbReference type="InterPro" id="IPR008983">
    <property type="entry name" value="Tumour_necrosis_fac-like_dom"/>
</dbReference>
<evidence type="ECO:0000313" key="2">
    <source>
        <dbReference type="EMBL" id="KAK3108360.1"/>
    </source>
</evidence>
<dbReference type="Gene3D" id="2.60.120.40">
    <property type="match status" value="1"/>
</dbReference>
<organism evidence="2 3">
    <name type="scientific">Pinctada imbricata</name>
    <name type="common">Atlantic pearl-oyster</name>
    <name type="synonym">Pinctada martensii</name>
    <dbReference type="NCBI Taxonomy" id="66713"/>
    <lineage>
        <taxon>Eukaryota</taxon>
        <taxon>Metazoa</taxon>
        <taxon>Spiralia</taxon>
        <taxon>Lophotrochozoa</taxon>
        <taxon>Mollusca</taxon>
        <taxon>Bivalvia</taxon>
        <taxon>Autobranchia</taxon>
        <taxon>Pteriomorphia</taxon>
        <taxon>Pterioida</taxon>
        <taxon>Pterioidea</taxon>
        <taxon>Pteriidae</taxon>
        <taxon>Pinctada</taxon>
    </lineage>
</organism>
<dbReference type="AlphaFoldDB" id="A0AA88YWN8"/>
<protein>
    <recommendedName>
        <fullName evidence="1">C1q domain-containing protein</fullName>
    </recommendedName>
</protein>
<dbReference type="InterPro" id="IPR001073">
    <property type="entry name" value="C1q_dom"/>
</dbReference>
<sequence length="74" mass="8298">MVHPGKYFATLLKVNGVSKAYNHGYARNNKDWYSPSQMYVGRLKKGDKVWLSTDGSVGEFLHAGIRSTFSGFLL</sequence>
<dbReference type="SUPFAM" id="SSF49842">
    <property type="entry name" value="TNF-like"/>
    <property type="match status" value="1"/>
</dbReference>